<dbReference type="InterPro" id="IPR045611">
    <property type="entry name" value="DUF6449"/>
</dbReference>
<feature type="domain" description="DUF6449" evidence="2">
    <location>
        <begin position="431"/>
        <end position="510"/>
    </location>
</feature>
<feature type="transmembrane region" description="Helical" evidence="1">
    <location>
        <begin position="180"/>
        <end position="200"/>
    </location>
</feature>
<dbReference type="InterPro" id="IPR053046">
    <property type="entry name" value="ABC-5_transporter"/>
</dbReference>
<feature type="transmembrane region" description="Helical" evidence="1">
    <location>
        <begin position="61"/>
        <end position="84"/>
    </location>
</feature>
<evidence type="ECO:0000313" key="4">
    <source>
        <dbReference type="Proteomes" id="UP001589836"/>
    </source>
</evidence>
<evidence type="ECO:0000259" key="2">
    <source>
        <dbReference type="Pfam" id="PF20047"/>
    </source>
</evidence>
<sequence length="647" mass="74676">MTSKMSLFNREIWKQNVRNVGWISIVYLAALLFFLPLTILMDRGKEYEYIPSEMEEGLFFHLFYYEIQLFFLFLMPVLMAVFLFRYMHVRGASDFTHSLPISRKKLFHHQMMSGLFLLLVPIWVVSILLSIMHLTMNVGIYFSFSDLGYWTILMTIVTILVFTSSVLVGVLTGLSAVQAVLTYILLLFPSGILLLFIFQLDIVRVGFPANYIMEPYITAFSPITHILSNAAMTSSSSLGAVEWMVYGGISILFYLTAIVLYQKRPQERAAQAIVFSGLKPIFIFGVTFCFMLLAGTYFGMVQQSYPWIIFGYVGGAVIGYLLAIMLLAKTWRVFSFRYVKGFAVYAVIAAAALGLTLWDWTDYESAIPETEDIEKVYIDSHSYRYTDYSEEELSMIEERESIDVIRKVHEEVISLANPLPGRYSDSLFITYYLKNGKKMHREFNVPVEQMEQKWKMLYTLDEYKKLNYRAIAFPFESIDAMHLDSYGENERIPVYDLEDRKELLSRLEKDIVEASYDELVHPKGVITSLEVIVGNRGEYAPIPQSFSHVGEWLKEQGLYDQVYVKAKDVKEVKVMVEGSNQEFPFTEEEAETISTSEEEKIETVLQTAVDNARDATYTVAIYTYKSDNPMVYYYTEEDAPDWIKSQF</sequence>
<proteinExistence type="predicted"/>
<feature type="transmembrane region" description="Helical" evidence="1">
    <location>
        <begin position="114"/>
        <end position="135"/>
    </location>
</feature>
<feature type="transmembrane region" description="Helical" evidence="1">
    <location>
        <begin position="243"/>
        <end position="261"/>
    </location>
</feature>
<feature type="transmembrane region" description="Helical" evidence="1">
    <location>
        <begin position="339"/>
        <end position="358"/>
    </location>
</feature>
<dbReference type="EMBL" id="JBHLTP010000013">
    <property type="protein sequence ID" value="MFC0525352.1"/>
    <property type="molecule type" value="Genomic_DNA"/>
</dbReference>
<dbReference type="PANTHER" id="PTHR39177">
    <property type="entry name" value="ABC TRANSPORTER PERMEASE YTRC-RELATED"/>
    <property type="match status" value="1"/>
</dbReference>
<evidence type="ECO:0000313" key="3">
    <source>
        <dbReference type="EMBL" id="MFC0525352.1"/>
    </source>
</evidence>
<evidence type="ECO:0000256" key="1">
    <source>
        <dbReference type="SAM" id="Phobius"/>
    </source>
</evidence>
<dbReference type="Pfam" id="PF20047">
    <property type="entry name" value="DUF6449"/>
    <property type="match status" value="1"/>
</dbReference>
<feature type="transmembrane region" description="Helical" evidence="1">
    <location>
        <begin position="20"/>
        <end position="41"/>
    </location>
</feature>
<dbReference type="PANTHER" id="PTHR39177:SF1">
    <property type="entry name" value="ABC TRANSPORTER PERMEASE YTRC-RELATED"/>
    <property type="match status" value="1"/>
</dbReference>
<keyword evidence="1" id="KW-0812">Transmembrane</keyword>
<feature type="transmembrane region" description="Helical" evidence="1">
    <location>
        <begin position="307"/>
        <end position="327"/>
    </location>
</feature>
<organism evidence="3 4">
    <name type="scientific">Pontibacillus salicampi</name>
    <dbReference type="NCBI Taxonomy" id="1449801"/>
    <lineage>
        <taxon>Bacteria</taxon>
        <taxon>Bacillati</taxon>
        <taxon>Bacillota</taxon>
        <taxon>Bacilli</taxon>
        <taxon>Bacillales</taxon>
        <taxon>Bacillaceae</taxon>
        <taxon>Pontibacillus</taxon>
    </lineage>
</organism>
<name>A0ABV6LSI3_9BACI</name>
<dbReference type="RefSeq" id="WP_377350525.1">
    <property type="nucleotide sequence ID" value="NZ_JBHLTP010000013.1"/>
</dbReference>
<dbReference type="Proteomes" id="UP001589836">
    <property type="component" value="Unassembled WGS sequence"/>
</dbReference>
<feature type="transmembrane region" description="Helical" evidence="1">
    <location>
        <begin position="147"/>
        <end position="168"/>
    </location>
</feature>
<protein>
    <submittedName>
        <fullName evidence="3">DUF6449 domain-containing protein</fullName>
    </submittedName>
</protein>
<feature type="transmembrane region" description="Helical" evidence="1">
    <location>
        <begin position="281"/>
        <end position="301"/>
    </location>
</feature>
<keyword evidence="1" id="KW-1133">Transmembrane helix</keyword>
<comment type="caution">
    <text evidence="3">The sequence shown here is derived from an EMBL/GenBank/DDBJ whole genome shotgun (WGS) entry which is preliminary data.</text>
</comment>
<accession>A0ABV6LSI3</accession>
<gene>
    <name evidence="3" type="ORF">ACFFGV_17350</name>
</gene>
<keyword evidence="1" id="KW-0472">Membrane</keyword>
<keyword evidence="4" id="KW-1185">Reference proteome</keyword>
<reference evidence="3 4" key="1">
    <citation type="submission" date="2024-09" db="EMBL/GenBank/DDBJ databases">
        <authorList>
            <person name="Sun Q."/>
            <person name="Mori K."/>
        </authorList>
    </citation>
    <scope>NUCLEOTIDE SEQUENCE [LARGE SCALE GENOMIC DNA]</scope>
    <source>
        <strain evidence="3 4">NCAIM B.02529</strain>
    </source>
</reference>